<feature type="site" description="Important for substrate specificity" evidence="6">
    <location>
        <position position="11"/>
    </location>
</feature>
<dbReference type="InterPro" id="IPR029001">
    <property type="entry name" value="ITPase-like_fam"/>
</dbReference>
<feature type="site" description="Important for substrate specificity" evidence="6">
    <location>
        <position position="71"/>
    </location>
</feature>
<organism evidence="7 8">
    <name type="scientific">Candidatus Enterenecus faecium</name>
    <dbReference type="NCBI Taxonomy" id="2840780"/>
    <lineage>
        <taxon>Bacteria</taxon>
        <taxon>Bacillati</taxon>
        <taxon>Bacillota</taxon>
        <taxon>Clostridia</taxon>
        <taxon>Eubacteriales</taxon>
        <taxon>Candidatus Enterenecus</taxon>
    </lineage>
</organism>
<comment type="cofactor">
    <cofactor evidence="1 6">
        <name>a divalent metal cation</name>
        <dbReference type="ChEBI" id="CHEBI:60240"/>
    </cofactor>
</comment>
<comment type="function">
    <text evidence="6">Nucleoside triphosphate pyrophosphatase that hydrolyzes dTTP and UTP. May have a dual role in cell division arrest and in preventing the incorporation of modified nucleotides into cellular nucleic acids.</text>
</comment>
<evidence type="ECO:0000256" key="6">
    <source>
        <dbReference type="HAMAP-Rule" id="MF_00528"/>
    </source>
</evidence>
<comment type="subcellular location">
    <subcellularLocation>
        <location evidence="2 6">Cytoplasm</location>
    </subcellularLocation>
</comment>
<comment type="caution">
    <text evidence="6">Lacks conserved residue(s) required for the propagation of feature annotation.</text>
</comment>
<dbReference type="GO" id="GO:0009117">
    <property type="term" value="P:nucleotide metabolic process"/>
    <property type="evidence" value="ECO:0007669"/>
    <property type="project" value="UniProtKB-KW"/>
</dbReference>
<evidence type="ECO:0000313" key="7">
    <source>
        <dbReference type="EMBL" id="HIQ61132.1"/>
    </source>
</evidence>
<feature type="active site" description="Proton acceptor" evidence="6">
    <location>
        <position position="70"/>
    </location>
</feature>
<evidence type="ECO:0000256" key="4">
    <source>
        <dbReference type="ARBA" id="ARBA00022801"/>
    </source>
</evidence>
<reference evidence="7" key="1">
    <citation type="submission" date="2020-10" db="EMBL/GenBank/DDBJ databases">
        <authorList>
            <person name="Gilroy R."/>
        </authorList>
    </citation>
    <scope>NUCLEOTIDE SEQUENCE</scope>
    <source>
        <strain evidence="7">ChiGjej2B2-12916</strain>
    </source>
</reference>
<dbReference type="EC" id="3.6.1.9" evidence="6"/>
<protein>
    <recommendedName>
        <fullName evidence="6">dTTP/UTP pyrophosphatase</fullName>
        <shortName evidence="6">dTTPase/UTPase</shortName>
        <ecNumber evidence="6">3.6.1.9</ecNumber>
    </recommendedName>
    <alternativeName>
        <fullName evidence="6">Nucleoside triphosphate pyrophosphatase</fullName>
    </alternativeName>
    <alternativeName>
        <fullName evidence="6">Nucleotide pyrophosphatase</fullName>
        <shortName evidence="6">Nucleotide PPase</shortName>
    </alternativeName>
</protein>
<evidence type="ECO:0000256" key="2">
    <source>
        <dbReference type="ARBA" id="ARBA00004496"/>
    </source>
</evidence>
<dbReference type="NCBIfam" id="TIGR00172">
    <property type="entry name" value="maf"/>
    <property type="match status" value="1"/>
</dbReference>
<dbReference type="EMBL" id="DVFO01000059">
    <property type="protein sequence ID" value="HIQ61132.1"/>
    <property type="molecule type" value="Genomic_DNA"/>
</dbReference>
<sequence>MDIILASQSPRRKELLGQMGLRGFKITSPEVDETVEEHMPPAQVVEELSRRKALAVAGHADPDDLIIAADTVVALEGAVLGKPADQREAFAMLTALSGNRHYVYTGLTVIQGDQVVTQHECTTVTFRELEPEEISHYIATGEPMDKAGAYGIQGLGAMLVSGIEGDYFNVVGLPIFRLSRILAGFGLDLFQMADH</sequence>
<dbReference type="Proteomes" id="UP000886879">
    <property type="component" value="Unassembled WGS sequence"/>
</dbReference>
<dbReference type="Gene3D" id="3.90.950.10">
    <property type="match status" value="1"/>
</dbReference>
<gene>
    <name evidence="7" type="primary">maf</name>
    <name evidence="7" type="ORF">IAD31_06005</name>
</gene>
<dbReference type="GO" id="GO:0005737">
    <property type="term" value="C:cytoplasm"/>
    <property type="evidence" value="ECO:0007669"/>
    <property type="project" value="UniProtKB-SubCell"/>
</dbReference>
<evidence type="ECO:0000256" key="3">
    <source>
        <dbReference type="ARBA" id="ARBA00022490"/>
    </source>
</evidence>
<dbReference type="PANTHER" id="PTHR43213">
    <property type="entry name" value="BIFUNCTIONAL DTTP/UTP PYROPHOSPHATASE/METHYLTRANSFERASE PROTEIN-RELATED"/>
    <property type="match status" value="1"/>
</dbReference>
<reference evidence="7" key="2">
    <citation type="journal article" date="2021" name="PeerJ">
        <title>Extensive microbial diversity within the chicken gut microbiome revealed by metagenomics and culture.</title>
        <authorList>
            <person name="Gilroy R."/>
            <person name="Ravi A."/>
            <person name="Getino M."/>
            <person name="Pursley I."/>
            <person name="Horton D.L."/>
            <person name="Alikhan N.F."/>
            <person name="Baker D."/>
            <person name="Gharbi K."/>
            <person name="Hall N."/>
            <person name="Watson M."/>
            <person name="Adriaenssens E.M."/>
            <person name="Foster-Nyarko E."/>
            <person name="Jarju S."/>
            <person name="Secka A."/>
            <person name="Antonio M."/>
            <person name="Oren A."/>
            <person name="Chaudhuri R.R."/>
            <person name="La Ragione R."/>
            <person name="Hildebrand F."/>
            <person name="Pallen M.J."/>
        </authorList>
    </citation>
    <scope>NUCLEOTIDE SEQUENCE</scope>
    <source>
        <strain evidence="7">ChiGjej2B2-12916</strain>
    </source>
</reference>
<name>A0A9D1CH24_9FIRM</name>
<dbReference type="AlphaFoldDB" id="A0A9D1CH24"/>
<dbReference type="InterPro" id="IPR003697">
    <property type="entry name" value="Maf-like"/>
</dbReference>
<accession>A0A9D1CH24</accession>
<comment type="similarity">
    <text evidence="6">Belongs to the Maf family. YhdE subfamily.</text>
</comment>
<dbReference type="GO" id="GO:0047429">
    <property type="term" value="F:nucleoside triphosphate diphosphatase activity"/>
    <property type="evidence" value="ECO:0007669"/>
    <property type="project" value="UniProtKB-EC"/>
</dbReference>
<dbReference type="PANTHER" id="PTHR43213:SF5">
    <property type="entry name" value="BIFUNCTIONAL DTTP_UTP PYROPHOSPHATASE_METHYLTRANSFERASE PROTEIN-RELATED"/>
    <property type="match status" value="1"/>
</dbReference>
<dbReference type="PIRSF" id="PIRSF006305">
    <property type="entry name" value="Maf"/>
    <property type="match status" value="1"/>
</dbReference>
<dbReference type="SUPFAM" id="SSF52972">
    <property type="entry name" value="ITPase-like"/>
    <property type="match status" value="1"/>
</dbReference>
<dbReference type="Pfam" id="PF02545">
    <property type="entry name" value="Maf"/>
    <property type="match status" value="1"/>
</dbReference>
<comment type="catalytic activity">
    <reaction evidence="6">
        <text>dTTP + H2O = dTMP + diphosphate + H(+)</text>
        <dbReference type="Rhea" id="RHEA:28534"/>
        <dbReference type="ChEBI" id="CHEBI:15377"/>
        <dbReference type="ChEBI" id="CHEBI:15378"/>
        <dbReference type="ChEBI" id="CHEBI:33019"/>
        <dbReference type="ChEBI" id="CHEBI:37568"/>
        <dbReference type="ChEBI" id="CHEBI:63528"/>
        <dbReference type="EC" id="3.6.1.9"/>
    </reaction>
</comment>
<evidence type="ECO:0000256" key="1">
    <source>
        <dbReference type="ARBA" id="ARBA00001968"/>
    </source>
</evidence>
<proteinExistence type="inferred from homology"/>
<evidence type="ECO:0000313" key="8">
    <source>
        <dbReference type="Proteomes" id="UP000886879"/>
    </source>
</evidence>
<dbReference type="HAMAP" id="MF_00528">
    <property type="entry name" value="Maf"/>
    <property type="match status" value="1"/>
</dbReference>
<evidence type="ECO:0000256" key="5">
    <source>
        <dbReference type="ARBA" id="ARBA00023080"/>
    </source>
</evidence>
<keyword evidence="5 6" id="KW-0546">Nucleotide metabolism</keyword>
<comment type="catalytic activity">
    <reaction evidence="6">
        <text>UTP + H2O = UMP + diphosphate + H(+)</text>
        <dbReference type="Rhea" id="RHEA:29395"/>
        <dbReference type="ChEBI" id="CHEBI:15377"/>
        <dbReference type="ChEBI" id="CHEBI:15378"/>
        <dbReference type="ChEBI" id="CHEBI:33019"/>
        <dbReference type="ChEBI" id="CHEBI:46398"/>
        <dbReference type="ChEBI" id="CHEBI:57865"/>
        <dbReference type="EC" id="3.6.1.9"/>
    </reaction>
</comment>
<dbReference type="CDD" id="cd00555">
    <property type="entry name" value="Maf"/>
    <property type="match status" value="1"/>
</dbReference>
<feature type="site" description="Important for substrate specificity" evidence="6">
    <location>
        <position position="153"/>
    </location>
</feature>
<dbReference type="FunFam" id="3.90.950.10:FF:000005">
    <property type="entry name" value="7-methyl-GTP pyrophosphatase"/>
    <property type="match status" value="1"/>
</dbReference>
<keyword evidence="3 6" id="KW-0963">Cytoplasm</keyword>
<comment type="caution">
    <text evidence="7">The sequence shown here is derived from an EMBL/GenBank/DDBJ whole genome shotgun (WGS) entry which is preliminary data.</text>
</comment>
<keyword evidence="4 6" id="KW-0378">Hydrolase</keyword>